<evidence type="ECO:0000313" key="2">
    <source>
        <dbReference type="EMBL" id="KAL0421231.1"/>
    </source>
</evidence>
<reference evidence="2" key="2">
    <citation type="journal article" date="2024" name="Plant">
        <title>Genomic evolution and insights into agronomic trait innovations of Sesamum species.</title>
        <authorList>
            <person name="Miao H."/>
            <person name="Wang L."/>
            <person name="Qu L."/>
            <person name="Liu H."/>
            <person name="Sun Y."/>
            <person name="Le M."/>
            <person name="Wang Q."/>
            <person name="Wei S."/>
            <person name="Zheng Y."/>
            <person name="Lin W."/>
            <person name="Duan Y."/>
            <person name="Cao H."/>
            <person name="Xiong S."/>
            <person name="Wang X."/>
            <person name="Wei L."/>
            <person name="Li C."/>
            <person name="Ma Q."/>
            <person name="Ju M."/>
            <person name="Zhao R."/>
            <person name="Li G."/>
            <person name="Mu C."/>
            <person name="Tian Q."/>
            <person name="Mei H."/>
            <person name="Zhang T."/>
            <person name="Gao T."/>
            <person name="Zhang H."/>
        </authorList>
    </citation>
    <scope>NUCLEOTIDE SEQUENCE</scope>
    <source>
        <strain evidence="2">KEN1</strain>
    </source>
</reference>
<reference evidence="2" key="1">
    <citation type="submission" date="2020-06" db="EMBL/GenBank/DDBJ databases">
        <authorList>
            <person name="Li T."/>
            <person name="Hu X."/>
            <person name="Zhang T."/>
            <person name="Song X."/>
            <person name="Zhang H."/>
            <person name="Dai N."/>
            <person name="Sheng W."/>
            <person name="Hou X."/>
            <person name="Wei L."/>
        </authorList>
    </citation>
    <scope>NUCLEOTIDE SEQUENCE</scope>
    <source>
        <strain evidence="2">KEN1</strain>
        <tissue evidence="2">Leaf</tissue>
    </source>
</reference>
<feature type="signal peptide" evidence="1">
    <location>
        <begin position="1"/>
        <end position="23"/>
    </location>
</feature>
<accession>A0AAW2UYN3</accession>
<dbReference type="AlphaFoldDB" id="A0AAW2UYN3"/>
<dbReference type="EMBL" id="JACGWN010000011">
    <property type="protein sequence ID" value="KAL0421231.1"/>
    <property type="molecule type" value="Genomic_DNA"/>
</dbReference>
<comment type="caution">
    <text evidence="2">The sequence shown here is derived from an EMBL/GenBank/DDBJ whole genome shotgun (WGS) entry which is preliminary data.</text>
</comment>
<keyword evidence="1" id="KW-0732">Signal</keyword>
<name>A0AAW2UYN3_9LAMI</name>
<organism evidence="2">
    <name type="scientific">Sesamum latifolium</name>
    <dbReference type="NCBI Taxonomy" id="2727402"/>
    <lineage>
        <taxon>Eukaryota</taxon>
        <taxon>Viridiplantae</taxon>
        <taxon>Streptophyta</taxon>
        <taxon>Embryophyta</taxon>
        <taxon>Tracheophyta</taxon>
        <taxon>Spermatophyta</taxon>
        <taxon>Magnoliopsida</taxon>
        <taxon>eudicotyledons</taxon>
        <taxon>Gunneridae</taxon>
        <taxon>Pentapetalae</taxon>
        <taxon>asterids</taxon>
        <taxon>lamiids</taxon>
        <taxon>Lamiales</taxon>
        <taxon>Pedaliaceae</taxon>
        <taxon>Sesamum</taxon>
    </lineage>
</organism>
<gene>
    <name evidence="2" type="ORF">Slati_3146000</name>
</gene>
<proteinExistence type="predicted"/>
<evidence type="ECO:0000256" key="1">
    <source>
        <dbReference type="SAM" id="SignalP"/>
    </source>
</evidence>
<feature type="chain" id="PRO_5043587617" evidence="1">
    <location>
        <begin position="24"/>
        <end position="136"/>
    </location>
</feature>
<sequence length="136" mass="14998">MEKVGKILHLFVLLFLVPFPSSSFPLCTDLRQPTSLKGRLAFCPYNGKVCCSSSQDLLLQKQFEAMNISDSACAAAVKSTLCASCDPFAASYSTSVQIRDQFRCFAIPLLEQRSHLYQARKMTASAQLCGNLVKMC</sequence>
<protein>
    <submittedName>
        <fullName evidence="2">Uncharacterized protein</fullName>
    </submittedName>
</protein>